<organism evidence="2 3">
    <name type="scientific">Modicella reniformis</name>
    <dbReference type="NCBI Taxonomy" id="1440133"/>
    <lineage>
        <taxon>Eukaryota</taxon>
        <taxon>Fungi</taxon>
        <taxon>Fungi incertae sedis</taxon>
        <taxon>Mucoromycota</taxon>
        <taxon>Mortierellomycotina</taxon>
        <taxon>Mortierellomycetes</taxon>
        <taxon>Mortierellales</taxon>
        <taxon>Mortierellaceae</taxon>
        <taxon>Modicella</taxon>
    </lineage>
</organism>
<dbReference type="AlphaFoldDB" id="A0A9P6LR53"/>
<dbReference type="Proteomes" id="UP000749646">
    <property type="component" value="Unassembled WGS sequence"/>
</dbReference>
<evidence type="ECO:0000313" key="2">
    <source>
        <dbReference type="EMBL" id="KAF9919436.1"/>
    </source>
</evidence>
<sequence>ANTDAVGKRMFLTSSKHVNKVKRMIQIALALESTHIKSLNLLLSQARMTSLRTAMRITAAAAAPANDEDEDDEYGGGGGKGDSNKFFRTLLTNLCNGMVPRQGCAQEVINVATRYYQQYPTQ</sequence>
<comment type="caution">
    <text evidence="2">The sequence shown here is derived from an EMBL/GenBank/DDBJ whole genome shotgun (WGS) entry which is preliminary data.</text>
</comment>
<accession>A0A9P6LR53</accession>
<gene>
    <name evidence="2" type="ORF">BGZ65_012182</name>
</gene>
<evidence type="ECO:0000313" key="3">
    <source>
        <dbReference type="Proteomes" id="UP000749646"/>
    </source>
</evidence>
<protein>
    <submittedName>
        <fullName evidence="2">Uncharacterized protein</fullName>
    </submittedName>
</protein>
<reference evidence="2" key="1">
    <citation type="journal article" date="2020" name="Fungal Divers.">
        <title>Resolving the Mortierellaceae phylogeny through synthesis of multi-gene phylogenetics and phylogenomics.</title>
        <authorList>
            <person name="Vandepol N."/>
            <person name="Liber J."/>
            <person name="Desiro A."/>
            <person name="Na H."/>
            <person name="Kennedy M."/>
            <person name="Barry K."/>
            <person name="Grigoriev I.V."/>
            <person name="Miller A.N."/>
            <person name="O'Donnell K."/>
            <person name="Stajich J.E."/>
            <person name="Bonito G."/>
        </authorList>
    </citation>
    <scope>NUCLEOTIDE SEQUENCE</scope>
    <source>
        <strain evidence="2">MES-2147</strain>
    </source>
</reference>
<evidence type="ECO:0000256" key="1">
    <source>
        <dbReference type="SAM" id="MobiDB-lite"/>
    </source>
</evidence>
<dbReference type="EMBL" id="JAAAHW010011538">
    <property type="protein sequence ID" value="KAF9919436.1"/>
    <property type="molecule type" value="Genomic_DNA"/>
</dbReference>
<feature type="non-terminal residue" evidence="2">
    <location>
        <position position="1"/>
    </location>
</feature>
<feature type="region of interest" description="Disordered" evidence="1">
    <location>
        <begin position="59"/>
        <end position="82"/>
    </location>
</feature>
<keyword evidence="3" id="KW-1185">Reference proteome</keyword>
<proteinExistence type="predicted"/>
<name>A0A9P6LR53_9FUNG</name>